<dbReference type="EMBL" id="JACHJP010000001">
    <property type="protein sequence ID" value="MBB4913852.1"/>
    <property type="molecule type" value="Genomic_DNA"/>
</dbReference>
<comment type="caution">
    <text evidence="1">The sequence shown here is derived from an EMBL/GenBank/DDBJ whole genome shotgun (WGS) entry which is preliminary data.</text>
</comment>
<proteinExistence type="predicted"/>
<keyword evidence="2" id="KW-1185">Reference proteome</keyword>
<protein>
    <recommendedName>
        <fullName evidence="3">DUF4259 domain-containing protein</fullName>
    </recommendedName>
</protein>
<dbReference type="InterPro" id="IPR025355">
    <property type="entry name" value="DUF4259"/>
</dbReference>
<dbReference type="AlphaFoldDB" id="A0A7W7QHT9"/>
<gene>
    <name evidence="1" type="ORF">FHS44_000924</name>
</gene>
<dbReference type="Proteomes" id="UP000552644">
    <property type="component" value="Unassembled WGS sequence"/>
</dbReference>
<dbReference type="Pfam" id="PF14078">
    <property type="entry name" value="DUF4259"/>
    <property type="match status" value="1"/>
</dbReference>
<accession>A0A7W7QHT9</accession>
<sequence>MGAWDLGPFDNDGALDLLGHLDGRADLATALAGALREVLDQDDYVEGPDMAGGVALACLAVARLAGAETVALTDPVAVRWLETNPFEVDEELRGLATGVLDRAADPGDNELYDLWEDAGVLDKWLATLAPYRRALVG</sequence>
<dbReference type="RefSeq" id="WP_184712577.1">
    <property type="nucleotide sequence ID" value="NZ_JACHJP010000001.1"/>
</dbReference>
<name>A0A7W7QHT9_9ACTN</name>
<reference evidence="1 2" key="1">
    <citation type="submission" date="2020-08" db="EMBL/GenBank/DDBJ databases">
        <title>Genomic Encyclopedia of Type Strains, Phase III (KMG-III): the genomes of soil and plant-associated and newly described type strains.</title>
        <authorList>
            <person name="Whitman W."/>
        </authorList>
    </citation>
    <scope>NUCLEOTIDE SEQUENCE [LARGE SCALE GENOMIC DNA]</scope>
    <source>
        <strain evidence="1 2">CECT 8840</strain>
    </source>
</reference>
<evidence type="ECO:0000313" key="2">
    <source>
        <dbReference type="Proteomes" id="UP000552644"/>
    </source>
</evidence>
<evidence type="ECO:0008006" key="3">
    <source>
        <dbReference type="Google" id="ProtNLM"/>
    </source>
</evidence>
<organism evidence="1 2">
    <name type="scientific">Streptosporangium saharense</name>
    <dbReference type="NCBI Taxonomy" id="1706840"/>
    <lineage>
        <taxon>Bacteria</taxon>
        <taxon>Bacillati</taxon>
        <taxon>Actinomycetota</taxon>
        <taxon>Actinomycetes</taxon>
        <taxon>Streptosporangiales</taxon>
        <taxon>Streptosporangiaceae</taxon>
        <taxon>Streptosporangium</taxon>
    </lineage>
</organism>
<evidence type="ECO:0000313" key="1">
    <source>
        <dbReference type="EMBL" id="MBB4913852.1"/>
    </source>
</evidence>